<dbReference type="CDD" id="cd00018">
    <property type="entry name" value="AP2"/>
    <property type="match status" value="1"/>
</dbReference>
<evidence type="ECO:0000313" key="8">
    <source>
        <dbReference type="Proteomes" id="UP000604825"/>
    </source>
</evidence>
<dbReference type="AlphaFoldDB" id="A0A811NH60"/>
<dbReference type="SMART" id="SM00380">
    <property type="entry name" value="AP2"/>
    <property type="match status" value="1"/>
</dbReference>
<dbReference type="FunFam" id="3.30.730.10:FF:000001">
    <property type="entry name" value="Ethylene-responsive transcription factor 2"/>
    <property type="match status" value="1"/>
</dbReference>
<evidence type="ECO:0000313" key="7">
    <source>
        <dbReference type="EMBL" id="CAD6222579.1"/>
    </source>
</evidence>
<evidence type="ECO:0000259" key="6">
    <source>
        <dbReference type="PROSITE" id="PS51032"/>
    </source>
</evidence>
<dbReference type="EMBL" id="CAJGYO010000004">
    <property type="protein sequence ID" value="CAD6222579.1"/>
    <property type="molecule type" value="Genomic_DNA"/>
</dbReference>
<evidence type="ECO:0000256" key="2">
    <source>
        <dbReference type="ARBA" id="ARBA00023015"/>
    </source>
</evidence>
<dbReference type="InterPro" id="IPR036955">
    <property type="entry name" value="AP2/ERF_dom_sf"/>
</dbReference>
<comment type="caution">
    <text evidence="7">The sequence shown here is derived from an EMBL/GenBank/DDBJ whole genome shotgun (WGS) entry which is preliminary data.</text>
</comment>
<gene>
    <name evidence="7" type="ORF">NCGR_LOCUS15169</name>
</gene>
<accession>A0A811NH60</accession>
<dbReference type="PANTHER" id="PTHR31190">
    <property type="entry name" value="DNA-BINDING DOMAIN"/>
    <property type="match status" value="1"/>
</dbReference>
<dbReference type="PRINTS" id="PR00367">
    <property type="entry name" value="ETHRSPELEMNT"/>
</dbReference>
<dbReference type="GO" id="GO:0005634">
    <property type="term" value="C:nucleus"/>
    <property type="evidence" value="ECO:0007669"/>
    <property type="project" value="UniProtKB-SubCell"/>
</dbReference>
<name>A0A811NH60_9POAL</name>
<dbReference type="Pfam" id="PF00847">
    <property type="entry name" value="AP2"/>
    <property type="match status" value="1"/>
</dbReference>
<dbReference type="Proteomes" id="UP000604825">
    <property type="component" value="Unassembled WGS sequence"/>
</dbReference>
<comment type="subcellular location">
    <subcellularLocation>
        <location evidence="1">Nucleus</location>
    </subcellularLocation>
</comment>
<keyword evidence="2" id="KW-0805">Transcription regulation</keyword>
<evidence type="ECO:0000256" key="4">
    <source>
        <dbReference type="ARBA" id="ARBA00023163"/>
    </source>
</evidence>
<dbReference type="GO" id="GO:0009873">
    <property type="term" value="P:ethylene-activated signaling pathway"/>
    <property type="evidence" value="ECO:0007669"/>
    <property type="project" value="InterPro"/>
</dbReference>
<dbReference type="PROSITE" id="PS51032">
    <property type="entry name" value="AP2_ERF"/>
    <property type="match status" value="1"/>
</dbReference>
<dbReference type="InterPro" id="IPR001471">
    <property type="entry name" value="AP2/ERF_dom"/>
</dbReference>
<feature type="domain" description="AP2/ERF" evidence="6">
    <location>
        <begin position="91"/>
        <end position="148"/>
    </location>
</feature>
<organism evidence="7 8">
    <name type="scientific">Miscanthus lutarioriparius</name>
    <dbReference type="NCBI Taxonomy" id="422564"/>
    <lineage>
        <taxon>Eukaryota</taxon>
        <taxon>Viridiplantae</taxon>
        <taxon>Streptophyta</taxon>
        <taxon>Embryophyta</taxon>
        <taxon>Tracheophyta</taxon>
        <taxon>Spermatophyta</taxon>
        <taxon>Magnoliopsida</taxon>
        <taxon>Liliopsida</taxon>
        <taxon>Poales</taxon>
        <taxon>Poaceae</taxon>
        <taxon>PACMAD clade</taxon>
        <taxon>Panicoideae</taxon>
        <taxon>Andropogonodae</taxon>
        <taxon>Andropogoneae</taxon>
        <taxon>Saccharinae</taxon>
        <taxon>Miscanthus</taxon>
    </lineage>
</organism>
<keyword evidence="3" id="KW-0238">DNA-binding</keyword>
<dbReference type="SUPFAM" id="SSF54171">
    <property type="entry name" value="DNA-binding domain"/>
    <property type="match status" value="1"/>
</dbReference>
<evidence type="ECO:0000256" key="1">
    <source>
        <dbReference type="ARBA" id="ARBA00004123"/>
    </source>
</evidence>
<dbReference type="InterPro" id="IPR044808">
    <property type="entry name" value="ERF_plant"/>
</dbReference>
<dbReference type="PANTHER" id="PTHR31190:SF322">
    <property type="entry name" value="OS07G0674800 PROTEIN"/>
    <property type="match status" value="1"/>
</dbReference>
<proteinExistence type="predicted"/>
<dbReference type="InterPro" id="IPR016177">
    <property type="entry name" value="DNA-bd_dom_sf"/>
</dbReference>
<dbReference type="Gene3D" id="3.30.730.10">
    <property type="entry name" value="AP2/ERF domain"/>
    <property type="match status" value="1"/>
</dbReference>
<keyword evidence="5" id="KW-0539">Nucleus</keyword>
<evidence type="ECO:0000256" key="3">
    <source>
        <dbReference type="ARBA" id="ARBA00023125"/>
    </source>
</evidence>
<keyword evidence="4" id="KW-0804">Transcription</keyword>
<sequence>MCGGAIISEFIPQRDAARGGGKRGLCGEDFWPHAATAAADFDDFAAASFHPDQGHTHRHATARIGHTLDRLTLTPVHGAEPPARKRERKTMYRGIRRRPWGKWAAEIRDPAKGARVWLGTFATAEAAARAYDRAARRIRGAKAKVNFPNEDPPPDYDDDGIHAGAAQGMLAMSCGGGSRDHLVDYDVDVMRMGTTFFQHHPQPSYVPDAVAVAQDQAPTVAYVHHQLPPQVDATGMEIWTFDAINTAEPM</sequence>
<evidence type="ECO:0000256" key="5">
    <source>
        <dbReference type="ARBA" id="ARBA00023242"/>
    </source>
</evidence>
<dbReference type="GO" id="GO:0003677">
    <property type="term" value="F:DNA binding"/>
    <property type="evidence" value="ECO:0007669"/>
    <property type="project" value="UniProtKB-KW"/>
</dbReference>
<keyword evidence="8" id="KW-1185">Reference proteome</keyword>
<dbReference type="GO" id="GO:0003700">
    <property type="term" value="F:DNA-binding transcription factor activity"/>
    <property type="evidence" value="ECO:0007669"/>
    <property type="project" value="InterPro"/>
</dbReference>
<reference evidence="7" key="1">
    <citation type="submission" date="2020-10" db="EMBL/GenBank/DDBJ databases">
        <authorList>
            <person name="Han B."/>
            <person name="Lu T."/>
            <person name="Zhao Q."/>
            <person name="Huang X."/>
            <person name="Zhao Y."/>
        </authorList>
    </citation>
    <scope>NUCLEOTIDE SEQUENCE</scope>
</reference>
<protein>
    <recommendedName>
        <fullName evidence="6">AP2/ERF domain-containing protein</fullName>
    </recommendedName>
</protein>
<dbReference type="OrthoDB" id="1930411at2759"/>